<name>A0A921MYY5_9FIRM</name>
<reference evidence="1" key="1">
    <citation type="journal article" date="2021" name="PeerJ">
        <title>Extensive microbial diversity within the chicken gut microbiome revealed by metagenomics and culture.</title>
        <authorList>
            <person name="Gilroy R."/>
            <person name="Ravi A."/>
            <person name="Getino M."/>
            <person name="Pursley I."/>
            <person name="Horton D.L."/>
            <person name="Alikhan N.F."/>
            <person name="Baker D."/>
            <person name="Gharbi K."/>
            <person name="Hall N."/>
            <person name="Watson M."/>
            <person name="Adriaenssens E.M."/>
            <person name="Foster-Nyarko E."/>
            <person name="Jarju S."/>
            <person name="Secka A."/>
            <person name="Antonio M."/>
            <person name="Oren A."/>
            <person name="Chaudhuri R.R."/>
            <person name="La Ragione R."/>
            <person name="Hildebrand F."/>
            <person name="Pallen M.J."/>
        </authorList>
    </citation>
    <scope>NUCLEOTIDE SEQUENCE</scope>
    <source>
        <strain evidence="1">1277</strain>
    </source>
</reference>
<reference evidence="1" key="2">
    <citation type="submission" date="2021-09" db="EMBL/GenBank/DDBJ databases">
        <authorList>
            <person name="Gilroy R."/>
        </authorList>
    </citation>
    <scope>NUCLEOTIDE SEQUENCE</scope>
    <source>
        <strain evidence="1">1277</strain>
    </source>
</reference>
<dbReference type="EMBL" id="DYUB01000058">
    <property type="protein sequence ID" value="HJG95781.1"/>
    <property type="molecule type" value="Genomic_DNA"/>
</dbReference>
<protein>
    <recommendedName>
        <fullName evidence="3">Prokaryotic membrane lipoprotein lipid attachment site profile</fullName>
    </recommendedName>
</protein>
<accession>A0A921MYY5</accession>
<dbReference type="Proteomes" id="UP000776700">
    <property type="component" value="Unassembled WGS sequence"/>
</dbReference>
<sequence>MKIITIVLSVMLLGGCSTTKGQEIDNEQKSNLVNNIENNYESLQIDSNWNIPVKGEISGIFCGFIDNHSFELLGEDGNYYAISILNSLDENFEILESNKTNITIEYIIEDEGSQLTLVKIKETS</sequence>
<organism evidence="1 2">
    <name type="scientific">Romboutsia timonensis</name>
    <dbReference type="NCBI Taxonomy" id="1776391"/>
    <lineage>
        <taxon>Bacteria</taxon>
        <taxon>Bacillati</taxon>
        <taxon>Bacillota</taxon>
        <taxon>Clostridia</taxon>
        <taxon>Peptostreptococcales</taxon>
        <taxon>Peptostreptococcaceae</taxon>
        <taxon>Romboutsia</taxon>
    </lineage>
</organism>
<proteinExistence type="predicted"/>
<dbReference type="AlphaFoldDB" id="A0A921MYY5"/>
<dbReference type="PROSITE" id="PS51257">
    <property type="entry name" value="PROKAR_LIPOPROTEIN"/>
    <property type="match status" value="1"/>
</dbReference>
<evidence type="ECO:0008006" key="3">
    <source>
        <dbReference type="Google" id="ProtNLM"/>
    </source>
</evidence>
<gene>
    <name evidence="1" type="ORF">K8V90_01610</name>
</gene>
<evidence type="ECO:0000313" key="2">
    <source>
        <dbReference type="Proteomes" id="UP000776700"/>
    </source>
</evidence>
<comment type="caution">
    <text evidence="1">The sequence shown here is derived from an EMBL/GenBank/DDBJ whole genome shotgun (WGS) entry which is preliminary data.</text>
</comment>
<evidence type="ECO:0000313" key="1">
    <source>
        <dbReference type="EMBL" id="HJG95781.1"/>
    </source>
</evidence>